<dbReference type="Proteomes" id="UP000471648">
    <property type="component" value="Unassembled WGS sequence"/>
</dbReference>
<dbReference type="EMBL" id="JAAGME010000823">
    <property type="protein sequence ID" value="NEB69201.1"/>
    <property type="molecule type" value="Genomic_DNA"/>
</dbReference>
<dbReference type="AlphaFoldDB" id="A0A6N9VGQ9"/>
<evidence type="ECO:0000259" key="1">
    <source>
        <dbReference type="Pfam" id="PF06439"/>
    </source>
</evidence>
<sequence length="84" mass="8912">LAGGLTYATGLADADCSPKGGGEEEDGYEPVFDGKTLDGWKQAGPGEFTVDNGELTTTGGMGLLWYEAKELSSYSLKLDWKMRG</sequence>
<reference evidence="2 3" key="1">
    <citation type="submission" date="2020-01" db="EMBL/GenBank/DDBJ databases">
        <title>Insect and environment-associated Actinomycetes.</title>
        <authorList>
            <person name="Currrie C."/>
            <person name="Chevrette M."/>
            <person name="Carlson C."/>
            <person name="Stubbendieck R."/>
            <person name="Wendt-Pienkowski E."/>
        </authorList>
    </citation>
    <scope>NUCLEOTIDE SEQUENCE [LARGE SCALE GENOMIC DNA]</scope>
    <source>
        <strain evidence="2 3">SID14438</strain>
    </source>
</reference>
<organism evidence="2 3">
    <name type="scientific">Streptomyces microflavus</name>
    <name type="common">Streptomyces lipmanii</name>
    <dbReference type="NCBI Taxonomy" id="1919"/>
    <lineage>
        <taxon>Bacteria</taxon>
        <taxon>Bacillati</taxon>
        <taxon>Actinomycetota</taxon>
        <taxon>Actinomycetes</taxon>
        <taxon>Kitasatosporales</taxon>
        <taxon>Streptomycetaceae</taxon>
        <taxon>Streptomyces</taxon>
    </lineage>
</organism>
<proteinExistence type="predicted"/>
<evidence type="ECO:0000313" key="2">
    <source>
        <dbReference type="EMBL" id="NEB69201.1"/>
    </source>
</evidence>
<dbReference type="RefSeq" id="WP_164357719.1">
    <property type="nucleotide sequence ID" value="NZ_JAAGME010000823.1"/>
</dbReference>
<accession>A0A6N9VGQ9</accession>
<comment type="caution">
    <text evidence="2">The sequence shown here is derived from an EMBL/GenBank/DDBJ whole genome shotgun (WGS) entry which is preliminary data.</text>
</comment>
<feature type="domain" description="3-keto-alpha-glucoside-1,2-lyase/3-keto-2-hydroxy-glucal hydratase" evidence="1">
    <location>
        <begin position="27"/>
        <end position="82"/>
    </location>
</feature>
<gene>
    <name evidence="2" type="ORF">G3I39_19405</name>
</gene>
<protein>
    <submittedName>
        <fullName evidence="2">DUF1080 domain-containing protein</fullName>
    </submittedName>
</protein>
<feature type="non-terminal residue" evidence="2">
    <location>
        <position position="1"/>
    </location>
</feature>
<dbReference type="Pfam" id="PF06439">
    <property type="entry name" value="3keto-disac_hyd"/>
    <property type="match status" value="1"/>
</dbReference>
<feature type="non-terminal residue" evidence="2">
    <location>
        <position position="84"/>
    </location>
</feature>
<dbReference type="GO" id="GO:0016787">
    <property type="term" value="F:hydrolase activity"/>
    <property type="evidence" value="ECO:0007669"/>
    <property type="project" value="InterPro"/>
</dbReference>
<dbReference type="InterPro" id="IPR010496">
    <property type="entry name" value="AL/BT2_dom"/>
</dbReference>
<name>A0A6N9VGQ9_STRMI</name>
<dbReference type="Gene3D" id="2.60.120.560">
    <property type="entry name" value="Exo-inulinase, domain 1"/>
    <property type="match status" value="1"/>
</dbReference>
<evidence type="ECO:0000313" key="3">
    <source>
        <dbReference type="Proteomes" id="UP000471648"/>
    </source>
</evidence>